<evidence type="ECO:0000313" key="2">
    <source>
        <dbReference type="EMBL" id="TGO46110.1"/>
    </source>
</evidence>
<dbReference type="OrthoDB" id="4771706at2759"/>
<dbReference type="SUPFAM" id="SSF49777">
    <property type="entry name" value="PEBP-like"/>
    <property type="match status" value="1"/>
</dbReference>
<reference evidence="2 3" key="1">
    <citation type="submission" date="2017-12" db="EMBL/GenBank/DDBJ databases">
        <title>Comparative genomics of Botrytis spp.</title>
        <authorList>
            <person name="Valero-Jimenez C.A."/>
            <person name="Tapia P."/>
            <person name="Veloso J."/>
            <person name="Silva-Moreno E."/>
            <person name="Staats M."/>
            <person name="Valdes J.H."/>
            <person name="Van Kan J.A.L."/>
        </authorList>
    </citation>
    <scope>NUCLEOTIDE SEQUENCE [LARGE SCALE GENOMIC DNA]</scope>
    <source>
        <strain evidence="2 3">MUCL11595</strain>
    </source>
</reference>
<gene>
    <name evidence="2" type="ORF">BCON_0344g00020</name>
</gene>
<dbReference type="Gene3D" id="3.90.280.10">
    <property type="entry name" value="PEBP-like"/>
    <property type="match status" value="1"/>
</dbReference>
<dbReference type="InterPro" id="IPR008914">
    <property type="entry name" value="PEBP"/>
</dbReference>
<dbReference type="EMBL" id="PQXN01000342">
    <property type="protein sequence ID" value="TGO46110.1"/>
    <property type="molecule type" value="Genomic_DNA"/>
</dbReference>
<dbReference type="Pfam" id="PF01161">
    <property type="entry name" value="PBP"/>
    <property type="match status" value="1"/>
</dbReference>
<evidence type="ECO:0000313" key="3">
    <source>
        <dbReference type="Proteomes" id="UP000297527"/>
    </source>
</evidence>
<dbReference type="InterPro" id="IPR036610">
    <property type="entry name" value="PEBP-like_sf"/>
</dbReference>
<keyword evidence="1" id="KW-1133">Transmembrane helix</keyword>
<dbReference type="AlphaFoldDB" id="A0A4Z1HH59"/>
<proteinExistence type="predicted"/>
<name>A0A4Z1HH59_9HELO</name>
<accession>A0A4Z1HH59</accession>
<feature type="transmembrane region" description="Helical" evidence="1">
    <location>
        <begin position="101"/>
        <end position="123"/>
    </location>
</feature>
<comment type="caution">
    <text evidence="2">The sequence shown here is derived from an EMBL/GenBank/DDBJ whole genome shotgun (WGS) entry which is preliminary data.</text>
</comment>
<dbReference type="Proteomes" id="UP000297527">
    <property type="component" value="Unassembled WGS sequence"/>
</dbReference>
<evidence type="ECO:0000256" key="1">
    <source>
        <dbReference type="SAM" id="Phobius"/>
    </source>
</evidence>
<sequence>MSTAPSVPPLDATSFTVREYISHILHNHYDVPKNEAENLAAQWEYGRGPELRTFDVDTFRSIFGVEAGTLLFAYVMKELGPPKAGSNRKLARGGRLRGLKGIFLVSIVYLTLGFSVAFGFTLWSEMGTASSAKIEVLINKEDFEEAKKDGDGSSQVLADGINYGVNRRRTIWGGPKPVLGHGAHRHFFQVVGLSEVLDATEKVKREELGGLLEGKVLVWGEWVGTYERKLE</sequence>
<keyword evidence="1" id="KW-0472">Membrane</keyword>
<keyword evidence="1" id="KW-0812">Transmembrane</keyword>
<keyword evidence="3" id="KW-1185">Reference proteome</keyword>
<organism evidence="2 3">
    <name type="scientific">Botryotinia convoluta</name>
    <dbReference type="NCBI Taxonomy" id="54673"/>
    <lineage>
        <taxon>Eukaryota</taxon>
        <taxon>Fungi</taxon>
        <taxon>Dikarya</taxon>
        <taxon>Ascomycota</taxon>
        <taxon>Pezizomycotina</taxon>
        <taxon>Leotiomycetes</taxon>
        <taxon>Helotiales</taxon>
        <taxon>Sclerotiniaceae</taxon>
        <taxon>Botryotinia</taxon>
    </lineage>
</organism>
<protein>
    <submittedName>
        <fullName evidence="2">Uncharacterized protein</fullName>
    </submittedName>
</protein>